<protein>
    <submittedName>
        <fullName evidence="1">Uncharacterized protein</fullName>
    </submittedName>
</protein>
<accession>A0A9W7KTS7</accession>
<evidence type="ECO:0000313" key="2">
    <source>
        <dbReference type="Proteomes" id="UP001165082"/>
    </source>
</evidence>
<gene>
    <name evidence="1" type="ORF">TrRE_jg11764</name>
</gene>
<dbReference type="Proteomes" id="UP001165082">
    <property type="component" value="Unassembled WGS sequence"/>
</dbReference>
<proteinExistence type="predicted"/>
<comment type="caution">
    <text evidence="1">The sequence shown here is derived from an EMBL/GenBank/DDBJ whole genome shotgun (WGS) entry which is preliminary data.</text>
</comment>
<keyword evidence="2" id="KW-1185">Reference proteome</keyword>
<name>A0A9W7KTS7_9STRA</name>
<reference evidence="1" key="1">
    <citation type="submission" date="2022-07" db="EMBL/GenBank/DDBJ databases">
        <title>Genome analysis of Parmales, a sister group of diatoms, reveals the evolutionary specialization of diatoms from phago-mixotrophs to photoautotrophs.</title>
        <authorList>
            <person name="Ban H."/>
            <person name="Sato S."/>
            <person name="Yoshikawa S."/>
            <person name="Kazumasa Y."/>
            <person name="Nakamura Y."/>
            <person name="Ichinomiya M."/>
            <person name="Saitoh K."/>
            <person name="Sato N."/>
            <person name="Blanc-Mathieu R."/>
            <person name="Endo H."/>
            <person name="Kuwata A."/>
            <person name="Ogata H."/>
        </authorList>
    </citation>
    <scope>NUCLEOTIDE SEQUENCE</scope>
</reference>
<organism evidence="1 2">
    <name type="scientific">Triparma retinervis</name>
    <dbReference type="NCBI Taxonomy" id="2557542"/>
    <lineage>
        <taxon>Eukaryota</taxon>
        <taxon>Sar</taxon>
        <taxon>Stramenopiles</taxon>
        <taxon>Ochrophyta</taxon>
        <taxon>Bolidophyceae</taxon>
        <taxon>Parmales</taxon>
        <taxon>Triparmaceae</taxon>
        <taxon>Triparma</taxon>
    </lineage>
</organism>
<dbReference type="AlphaFoldDB" id="A0A9W7KTS7"/>
<dbReference type="EMBL" id="BRXZ01000412">
    <property type="protein sequence ID" value="GMI11224.1"/>
    <property type="molecule type" value="Genomic_DNA"/>
</dbReference>
<evidence type="ECO:0000313" key="1">
    <source>
        <dbReference type="EMBL" id="GMI11224.1"/>
    </source>
</evidence>
<sequence length="143" mass="15604">MIPCDLSTLSRSSLQSLAKSYGIKANQKSSVIIRSLEEIKEETKSSQIDSHEKVVEKVEENVKVEDVRKPKEIQVHIPSPTPIVHMVNSTQSTDSDKGAFLSPNTLRLVRRVVSSSATGGEEGEEVDQVVRANAMVFEGLGGI</sequence>